<dbReference type="AlphaFoldDB" id="A0A4Q2RWQ2"/>
<protein>
    <submittedName>
        <fullName evidence="2">DUF393 domain-containing protein</fullName>
    </submittedName>
</protein>
<dbReference type="Pfam" id="PF04134">
    <property type="entry name" value="DCC1-like"/>
    <property type="match status" value="1"/>
</dbReference>
<dbReference type="RefSeq" id="WP_129473999.1">
    <property type="nucleotide sequence ID" value="NZ_SDWS01000002.1"/>
</dbReference>
<gene>
    <name evidence="2" type="ORF">EUA06_05410</name>
</gene>
<reference evidence="2 3" key="1">
    <citation type="submission" date="2019-01" db="EMBL/GenBank/DDBJ databases">
        <title>Novel species of Nocardioides.</title>
        <authorList>
            <person name="Liu Q."/>
            <person name="Xin Y.-H."/>
        </authorList>
    </citation>
    <scope>NUCLEOTIDE SEQUENCE [LARGE SCALE GENOMIC DNA]</scope>
    <source>
        <strain evidence="2 3">HLT3-15</strain>
    </source>
</reference>
<sequence length="156" mass="16498">MDQSLERGLMLNDGDCGFCMRTAALVPRLGVDIDASTIQAVDLDALGVDAERALVEMPYVHPDGRVDYGHRAFAAILRTGPLPWRVVGRLMTTGPVDPVARHAYHWVAANRSRLPGGTAACALPPTAEPTLDSQGQAPQASSQPSTSLAGRVDGPE</sequence>
<dbReference type="EMBL" id="SDWS01000002">
    <property type="protein sequence ID" value="RYB92394.1"/>
    <property type="molecule type" value="Genomic_DNA"/>
</dbReference>
<organism evidence="2 3">
    <name type="scientific">Nocardioides glacieisoli</name>
    <dbReference type="NCBI Taxonomy" id="1168730"/>
    <lineage>
        <taxon>Bacteria</taxon>
        <taxon>Bacillati</taxon>
        <taxon>Actinomycetota</taxon>
        <taxon>Actinomycetes</taxon>
        <taxon>Propionibacteriales</taxon>
        <taxon>Nocardioidaceae</taxon>
        <taxon>Nocardioides</taxon>
    </lineage>
</organism>
<evidence type="ECO:0000313" key="3">
    <source>
        <dbReference type="Proteomes" id="UP000291838"/>
    </source>
</evidence>
<feature type="compositionally biased region" description="Low complexity" evidence="1">
    <location>
        <begin position="133"/>
        <end position="145"/>
    </location>
</feature>
<keyword evidence="3" id="KW-1185">Reference proteome</keyword>
<name>A0A4Q2RWQ2_9ACTN</name>
<accession>A0A4Q2RWQ2</accession>
<dbReference type="GO" id="GO:0015035">
    <property type="term" value="F:protein-disulfide reductase activity"/>
    <property type="evidence" value="ECO:0007669"/>
    <property type="project" value="InterPro"/>
</dbReference>
<comment type="caution">
    <text evidence="2">The sequence shown here is derived from an EMBL/GenBank/DDBJ whole genome shotgun (WGS) entry which is preliminary data.</text>
</comment>
<feature type="region of interest" description="Disordered" evidence="1">
    <location>
        <begin position="118"/>
        <end position="156"/>
    </location>
</feature>
<dbReference type="OrthoDB" id="9813713at2"/>
<evidence type="ECO:0000256" key="1">
    <source>
        <dbReference type="SAM" id="MobiDB-lite"/>
    </source>
</evidence>
<dbReference type="InterPro" id="IPR007263">
    <property type="entry name" value="DCC1-like"/>
</dbReference>
<evidence type="ECO:0000313" key="2">
    <source>
        <dbReference type="EMBL" id="RYB92394.1"/>
    </source>
</evidence>
<dbReference type="Proteomes" id="UP000291838">
    <property type="component" value="Unassembled WGS sequence"/>
</dbReference>
<proteinExistence type="predicted"/>